<dbReference type="AlphaFoldDB" id="A0A4R5LX74"/>
<dbReference type="Proteomes" id="UP000295554">
    <property type="component" value="Unassembled WGS sequence"/>
</dbReference>
<dbReference type="PROSITE" id="PS51186">
    <property type="entry name" value="GNAT"/>
    <property type="match status" value="1"/>
</dbReference>
<keyword evidence="2" id="KW-0808">Transferase</keyword>
<dbReference type="OrthoDB" id="9127144at2"/>
<keyword evidence="3" id="KW-1185">Reference proteome</keyword>
<gene>
    <name evidence="2" type="ORF">E2F43_07020</name>
</gene>
<comment type="caution">
    <text evidence="2">The sequence shown here is derived from an EMBL/GenBank/DDBJ whole genome shotgun (WGS) entry which is preliminary data.</text>
</comment>
<sequence>MTYPQSSFVAPNAYSLAEAMFNDAAWFRAIYAGKAPVGFIMLEDDTDKQAYYLWRFMIAPQFQKRGYGAQAIALLIEYVQTRPGAKELLLGYIDHPQGPAEFYRRQGFTETGKVEGGEVEMRLAL</sequence>
<dbReference type="EMBL" id="SMSE01000001">
    <property type="protein sequence ID" value="TDG16072.1"/>
    <property type="molecule type" value="Genomic_DNA"/>
</dbReference>
<dbReference type="SUPFAM" id="SSF55729">
    <property type="entry name" value="Acyl-CoA N-acyltransferases (Nat)"/>
    <property type="match status" value="1"/>
</dbReference>
<dbReference type="InterPro" id="IPR016181">
    <property type="entry name" value="Acyl_CoA_acyltransferase"/>
</dbReference>
<feature type="domain" description="N-acetyltransferase" evidence="1">
    <location>
        <begin position="1"/>
        <end position="125"/>
    </location>
</feature>
<reference evidence="2 3" key="1">
    <citation type="submission" date="2019-03" db="EMBL/GenBank/DDBJ databases">
        <title>Seongchinamella monodicae gen. nov., sp. nov., a novel member of the Gammaproteobacteria isolated from a tidal mudflat of beach.</title>
        <authorList>
            <person name="Yang H.G."/>
            <person name="Kang J.W."/>
            <person name="Lee S.D."/>
        </authorList>
    </citation>
    <scope>NUCLEOTIDE SEQUENCE [LARGE SCALE GENOMIC DNA]</scope>
    <source>
        <strain evidence="2 3">GH4-78</strain>
    </source>
</reference>
<dbReference type="Gene3D" id="3.40.630.30">
    <property type="match status" value="1"/>
</dbReference>
<evidence type="ECO:0000259" key="1">
    <source>
        <dbReference type="PROSITE" id="PS51186"/>
    </source>
</evidence>
<dbReference type="CDD" id="cd04301">
    <property type="entry name" value="NAT_SF"/>
    <property type="match status" value="1"/>
</dbReference>
<accession>A0A4R5LX74</accession>
<evidence type="ECO:0000313" key="3">
    <source>
        <dbReference type="Proteomes" id="UP000295554"/>
    </source>
</evidence>
<proteinExistence type="predicted"/>
<name>A0A4R5LX74_9GAMM</name>
<dbReference type="InterPro" id="IPR000182">
    <property type="entry name" value="GNAT_dom"/>
</dbReference>
<evidence type="ECO:0000313" key="2">
    <source>
        <dbReference type="EMBL" id="TDG16072.1"/>
    </source>
</evidence>
<protein>
    <submittedName>
        <fullName evidence="2">N-acetyltransferase</fullName>
    </submittedName>
</protein>
<dbReference type="GO" id="GO:0016747">
    <property type="term" value="F:acyltransferase activity, transferring groups other than amino-acyl groups"/>
    <property type="evidence" value="ECO:0007669"/>
    <property type="project" value="InterPro"/>
</dbReference>
<organism evidence="2 3">
    <name type="scientific">Seongchinamella unica</name>
    <dbReference type="NCBI Taxonomy" id="2547392"/>
    <lineage>
        <taxon>Bacteria</taxon>
        <taxon>Pseudomonadati</taxon>
        <taxon>Pseudomonadota</taxon>
        <taxon>Gammaproteobacteria</taxon>
        <taxon>Cellvibrionales</taxon>
        <taxon>Halieaceae</taxon>
        <taxon>Seongchinamella</taxon>
    </lineage>
</organism>
<dbReference type="Pfam" id="PF00583">
    <property type="entry name" value="Acetyltransf_1"/>
    <property type="match status" value="1"/>
</dbReference>